<evidence type="ECO:0000256" key="7">
    <source>
        <dbReference type="ARBA" id="ARBA00022679"/>
    </source>
</evidence>
<protein>
    <recommendedName>
        <fullName evidence="3">16S rRNA (cytosine(967)-C(5))-methyltransferase</fullName>
        <ecNumber evidence="3">2.1.1.176</ecNumber>
    </recommendedName>
    <alternativeName>
        <fullName evidence="10">16S rRNA m5C967 methyltransferase</fullName>
    </alternativeName>
    <alternativeName>
        <fullName evidence="11">rRNA (cytosine-C(5)-)-methyltransferase RsmB</fullName>
    </alternativeName>
</protein>
<name>A0A1I0MSN4_9FIRM</name>
<dbReference type="NCBIfam" id="NF011494">
    <property type="entry name" value="PRK14902.1"/>
    <property type="match status" value="1"/>
</dbReference>
<keyword evidence="4" id="KW-0963">Cytoplasm</keyword>
<dbReference type="InterPro" id="IPR035926">
    <property type="entry name" value="NusB-like_sf"/>
</dbReference>
<evidence type="ECO:0000256" key="12">
    <source>
        <dbReference type="ARBA" id="ARBA00047283"/>
    </source>
</evidence>
<organism evidence="15 16">
    <name type="scientific">[Clostridium] fimetarium</name>
    <dbReference type="NCBI Taxonomy" id="99656"/>
    <lineage>
        <taxon>Bacteria</taxon>
        <taxon>Bacillati</taxon>
        <taxon>Bacillota</taxon>
        <taxon>Clostridia</taxon>
        <taxon>Lachnospirales</taxon>
        <taxon>Lachnospiraceae</taxon>
    </lineage>
</organism>
<dbReference type="NCBIfam" id="TIGR00563">
    <property type="entry name" value="rsmB"/>
    <property type="match status" value="1"/>
</dbReference>
<dbReference type="STRING" id="99656.SAMN05421659_10299"/>
<evidence type="ECO:0000313" key="15">
    <source>
        <dbReference type="EMBL" id="SEV91445.1"/>
    </source>
</evidence>
<evidence type="ECO:0000256" key="2">
    <source>
        <dbReference type="ARBA" id="ARBA00004496"/>
    </source>
</evidence>
<dbReference type="PROSITE" id="PS51686">
    <property type="entry name" value="SAM_MT_RSMB_NOP"/>
    <property type="match status" value="1"/>
</dbReference>
<dbReference type="GO" id="GO:0006355">
    <property type="term" value="P:regulation of DNA-templated transcription"/>
    <property type="evidence" value="ECO:0007669"/>
    <property type="project" value="InterPro"/>
</dbReference>
<evidence type="ECO:0000256" key="5">
    <source>
        <dbReference type="ARBA" id="ARBA00022552"/>
    </source>
</evidence>
<evidence type="ECO:0000256" key="3">
    <source>
        <dbReference type="ARBA" id="ARBA00012140"/>
    </source>
</evidence>
<dbReference type="GO" id="GO:0003723">
    <property type="term" value="F:RNA binding"/>
    <property type="evidence" value="ECO:0007669"/>
    <property type="project" value="UniProtKB-UniRule"/>
</dbReference>
<feature type="domain" description="SAM-dependent MTase RsmB/NOP-type" evidence="14">
    <location>
        <begin position="196"/>
        <end position="481"/>
    </location>
</feature>
<evidence type="ECO:0000256" key="13">
    <source>
        <dbReference type="PROSITE-ProRule" id="PRU01023"/>
    </source>
</evidence>
<evidence type="ECO:0000256" key="10">
    <source>
        <dbReference type="ARBA" id="ARBA00030399"/>
    </source>
</evidence>
<feature type="binding site" evidence="13">
    <location>
        <position position="365"/>
    </location>
    <ligand>
        <name>S-adenosyl-L-methionine</name>
        <dbReference type="ChEBI" id="CHEBI:59789"/>
    </ligand>
</feature>
<keyword evidence="8 13" id="KW-0949">S-adenosyl-L-methionine</keyword>
<dbReference type="Pfam" id="PF22458">
    <property type="entry name" value="RsmF-B_ferredox"/>
    <property type="match status" value="1"/>
</dbReference>
<dbReference type="AlphaFoldDB" id="A0A1I0MSN4"/>
<comment type="function">
    <text evidence="1">Specifically methylates the cytosine at position 967 (m5C967) of 16S rRNA.</text>
</comment>
<evidence type="ECO:0000259" key="14">
    <source>
        <dbReference type="PROSITE" id="PS51686"/>
    </source>
</evidence>
<dbReference type="InterPro" id="IPR006027">
    <property type="entry name" value="NusB_RsmB_TIM44"/>
</dbReference>
<reference evidence="15 16" key="1">
    <citation type="submission" date="2016-10" db="EMBL/GenBank/DDBJ databases">
        <authorList>
            <person name="de Groot N.N."/>
        </authorList>
    </citation>
    <scope>NUCLEOTIDE SEQUENCE [LARGE SCALE GENOMIC DNA]</scope>
    <source>
        <strain evidence="15 16">DSM 9179</strain>
    </source>
</reference>
<feature type="binding site" evidence="13">
    <location>
        <position position="320"/>
    </location>
    <ligand>
        <name>S-adenosyl-L-methionine</name>
        <dbReference type="ChEBI" id="CHEBI:59789"/>
    </ligand>
</feature>
<evidence type="ECO:0000256" key="9">
    <source>
        <dbReference type="ARBA" id="ARBA00022884"/>
    </source>
</evidence>
<feature type="active site" description="Nucleophile" evidence="13">
    <location>
        <position position="418"/>
    </location>
</feature>
<dbReference type="PANTHER" id="PTHR22807">
    <property type="entry name" value="NOP2 YEAST -RELATED NOL1/NOP2/FMU SUN DOMAIN-CONTAINING"/>
    <property type="match status" value="1"/>
</dbReference>
<dbReference type="InterPro" id="IPR001678">
    <property type="entry name" value="MeTrfase_RsmB-F_NOP2_dom"/>
</dbReference>
<dbReference type="GO" id="GO:0008649">
    <property type="term" value="F:rRNA methyltransferase activity"/>
    <property type="evidence" value="ECO:0007669"/>
    <property type="project" value="InterPro"/>
</dbReference>
<dbReference type="Gene3D" id="3.40.50.150">
    <property type="entry name" value="Vaccinia Virus protein VP39"/>
    <property type="match status" value="1"/>
</dbReference>
<dbReference type="EMBL" id="FOJI01000002">
    <property type="protein sequence ID" value="SEV91445.1"/>
    <property type="molecule type" value="Genomic_DNA"/>
</dbReference>
<keyword evidence="16" id="KW-1185">Reference proteome</keyword>
<keyword evidence="9 13" id="KW-0694">RNA-binding</keyword>
<dbReference type="SUPFAM" id="SSF53335">
    <property type="entry name" value="S-adenosyl-L-methionine-dependent methyltransferases"/>
    <property type="match status" value="1"/>
</dbReference>
<dbReference type="InterPro" id="IPR029063">
    <property type="entry name" value="SAM-dependent_MTases_sf"/>
</dbReference>
<dbReference type="Pfam" id="PF01029">
    <property type="entry name" value="NusB"/>
    <property type="match status" value="1"/>
</dbReference>
<keyword evidence="6 13" id="KW-0489">Methyltransferase</keyword>
<comment type="catalytic activity">
    <reaction evidence="12">
        <text>cytidine(967) in 16S rRNA + S-adenosyl-L-methionine = 5-methylcytidine(967) in 16S rRNA + S-adenosyl-L-homocysteine + H(+)</text>
        <dbReference type="Rhea" id="RHEA:42748"/>
        <dbReference type="Rhea" id="RHEA-COMP:10219"/>
        <dbReference type="Rhea" id="RHEA-COMP:10220"/>
        <dbReference type="ChEBI" id="CHEBI:15378"/>
        <dbReference type="ChEBI" id="CHEBI:57856"/>
        <dbReference type="ChEBI" id="CHEBI:59789"/>
        <dbReference type="ChEBI" id="CHEBI:74483"/>
        <dbReference type="ChEBI" id="CHEBI:82748"/>
        <dbReference type="EC" id="2.1.1.176"/>
    </reaction>
</comment>
<proteinExistence type="inferred from homology"/>
<dbReference type="InterPro" id="IPR004573">
    <property type="entry name" value="rRNA_ssu_MeTfrase_B"/>
</dbReference>
<dbReference type="Gene3D" id="3.30.70.1170">
    <property type="entry name" value="Sun protein, domain 3"/>
    <property type="match status" value="1"/>
</dbReference>
<dbReference type="PRINTS" id="PR02008">
    <property type="entry name" value="RCMTFAMILY"/>
</dbReference>
<comment type="subcellular location">
    <subcellularLocation>
        <location evidence="2">Cytoplasm</location>
    </subcellularLocation>
</comment>
<dbReference type="InterPro" id="IPR054728">
    <property type="entry name" value="RsmB-like_ferredoxin"/>
</dbReference>
<dbReference type="InterPro" id="IPR049560">
    <property type="entry name" value="MeTrfase_RsmB-F_NOP2_cat"/>
</dbReference>
<dbReference type="PANTHER" id="PTHR22807:SF53">
    <property type="entry name" value="RIBOSOMAL RNA SMALL SUBUNIT METHYLTRANSFERASE B-RELATED"/>
    <property type="match status" value="1"/>
</dbReference>
<evidence type="ECO:0000256" key="1">
    <source>
        <dbReference type="ARBA" id="ARBA00002724"/>
    </source>
</evidence>
<keyword evidence="5" id="KW-0698">rRNA processing</keyword>
<comment type="similarity">
    <text evidence="13">Belongs to the class I-like SAM-binding methyltransferase superfamily. RsmB/NOP family.</text>
</comment>
<dbReference type="InterPro" id="IPR023267">
    <property type="entry name" value="RCMT"/>
</dbReference>
<dbReference type="Gene3D" id="1.10.940.10">
    <property type="entry name" value="NusB-like"/>
    <property type="match status" value="1"/>
</dbReference>
<evidence type="ECO:0000313" key="16">
    <source>
        <dbReference type="Proteomes" id="UP000199701"/>
    </source>
</evidence>
<dbReference type="Pfam" id="PF01189">
    <property type="entry name" value="Methyltr_RsmB-F"/>
    <property type="match status" value="1"/>
</dbReference>
<dbReference type="OrthoDB" id="9810297at2"/>
<evidence type="ECO:0000256" key="8">
    <source>
        <dbReference type="ARBA" id="ARBA00022691"/>
    </source>
</evidence>
<dbReference type="Proteomes" id="UP000199701">
    <property type="component" value="Unassembled WGS sequence"/>
</dbReference>
<dbReference type="GO" id="GO:0005737">
    <property type="term" value="C:cytoplasm"/>
    <property type="evidence" value="ECO:0007669"/>
    <property type="project" value="UniProtKB-SubCell"/>
</dbReference>
<feature type="binding site" evidence="13">
    <location>
        <begin position="286"/>
        <end position="292"/>
    </location>
    <ligand>
        <name>S-adenosyl-L-methionine</name>
        <dbReference type="ChEBI" id="CHEBI:59789"/>
    </ligand>
</feature>
<dbReference type="EC" id="2.1.1.176" evidence="3"/>
<dbReference type="SUPFAM" id="SSF48013">
    <property type="entry name" value="NusB-like"/>
    <property type="match status" value="1"/>
</dbReference>
<feature type="binding site" evidence="13">
    <location>
        <position position="347"/>
    </location>
    <ligand>
        <name>S-adenosyl-L-methionine</name>
        <dbReference type="ChEBI" id="CHEBI:59789"/>
    </ligand>
</feature>
<gene>
    <name evidence="15" type="ORF">SAMN05421659_10299</name>
</gene>
<keyword evidence="7 13" id="KW-0808">Transferase</keyword>
<evidence type="ECO:0000256" key="11">
    <source>
        <dbReference type="ARBA" id="ARBA00031088"/>
    </source>
</evidence>
<evidence type="ECO:0000256" key="4">
    <source>
        <dbReference type="ARBA" id="ARBA00022490"/>
    </source>
</evidence>
<sequence>MVQYWVNNALHLLSENLEDVNVTDSVNLRAVILDILLEVNEHDAYSHIVMNNALSKYQYLDKNERAFITRLAGGTIEKQIELDYIIDFFSKTKITKMKPLIRNLLRMSVYQIKYMSQVPDSAVCNEAVKLANKRGFSTLKGFVNGVLRNIARGINEIQYPPKENDFAGYLSIKHSIPRWIVDKWLKSYDKNTVELILDGFNQDKHTYIRCNRAITDKVSLVAKLESENVIVKEVPYVDYALEISGYNYLGELESFQNGMFQIQDISSMIAGVAAGIEAGAYVIDTCAAPGGKCIHAAESLVTANRNAGKSEECGHIDARDLTDLKVSLIIENISRLKTPNISLKTWDARVLDTNVLEKADVLLADLPCSGLGIIGRKADIKYKMTPEKQANLVKLQREILETIQQYVKPGGKLIYSTCTINEDENAGNLKWFTSNFPFELESLEAELPFFKDEKTIQEGYVQLLPGVHGTDGFFVAKLRRTE</sequence>
<accession>A0A1I0MSN4</accession>
<evidence type="ECO:0000256" key="6">
    <source>
        <dbReference type="ARBA" id="ARBA00022603"/>
    </source>
</evidence>